<accession>A0A370GDS6</accession>
<evidence type="ECO:0000256" key="1">
    <source>
        <dbReference type="SAM" id="SignalP"/>
    </source>
</evidence>
<feature type="chain" id="PRO_5016886528" description="DUF4189 domain-containing protein" evidence="1">
    <location>
        <begin position="24"/>
        <end position="135"/>
    </location>
</feature>
<evidence type="ECO:0008006" key="4">
    <source>
        <dbReference type="Google" id="ProtNLM"/>
    </source>
</evidence>
<keyword evidence="1" id="KW-0732">Signal</keyword>
<dbReference type="RefSeq" id="WP_114834840.1">
    <property type="nucleotide sequence ID" value="NZ_LR699114.1"/>
</dbReference>
<proteinExistence type="predicted"/>
<organism evidence="2 3">
    <name type="scientific">Aquicella lusitana</name>
    <dbReference type="NCBI Taxonomy" id="254246"/>
    <lineage>
        <taxon>Bacteria</taxon>
        <taxon>Pseudomonadati</taxon>
        <taxon>Pseudomonadota</taxon>
        <taxon>Gammaproteobacteria</taxon>
        <taxon>Legionellales</taxon>
        <taxon>Coxiellaceae</taxon>
        <taxon>Aquicella</taxon>
    </lineage>
</organism>
<dbReference type="EMBL" id="QQAX01000017">
    <property type="protein sequence ID" value="RDI41841.1"/>
    <property type="molecule type" value="Genomic_DNA"/>
</dbReference>
<keyword evidence="3" id="KW-1185">Reference proteome</keyword>
<reference evidence="2 3" key="1">
    <citation type="submission" date="2018-07" db="EMBL/GenBank/DDBJ databases">
        <title>Genomic Encyclopedia of Type Strains, Phase IV (KMG-IV): sequencing the most valuable type-strain genomes for metagenomic binning, comparative biology and taxonomic classification.</title>
        <authorList>
            <person name="Goeker M."/>
        </authorList>
    </citation>
    <scope>NUCLEOTIDE SEQUENCE [LARGE SCALE GENOMIC DNA]</scope>
    <source>
        <strain evidence="2 3">DSM 16500</strain>
    </source>
</reference>
<evidence type="ECO:0000313" key="3">
    <source>
        <dbReference type="Proteomes" id="UP000254720"/>
    </source>
</evidence>
<name>A0A370GDS6_9COXI</name>
<feature type="signal peptide" evidence="1">
    <location>
        <begin position="1"/>
        <end position="23"/>
    </location>
</feature>
<sequence length="135" mass="15135">MKTVLAKIAFTALLCTFVITAHAAWRCQATNSMGQSWYAIAKSSNASAAIAMKACKLNTHYTRSCRLDYCTYAHKSKIYRPLWQCNIMNSKGQAWYGVGSTKADAYAVGMKYCLRYSSRYSCPTSCDVLSCFKRQ</sequence>
<protein>
    <recommendedName>
        <fullName evidence="4">DUF4189 domain-containing protein</fullName>
    </recommendedName>
</protein>
<dbReference type="AlphaFoldDB" id="A0A370GDS6"/>
<comment type="caution">
    <text evidence="2">The sequence shown here is derived from an EMBL/GenBank/DDBJ whole genome shotgun (WGS) entry which is preliminary data.</text>
</comment>
<dbReference type="Proteomes" id="UP000254720">
    <property type="component" value="Unassembled WGS sequence"/>
</dbReference>
<evidence type="ECO:0000313" key="2">
    <source>
        <dbReference type="EMBL" id="RDI41841.1"/>
    </source>
</evidence>
<gene>
    <name evidence="2" type="ORF">C8D86_11758</name>
</gene>